<sequence>MSAVTLRLRKDLPIHTPEKYSDGFISAVFSYEFIDDDVIERIHRGEMDDWIVDVARSGMFSKAEVCAIAQNWRSDPKSLLDALLVDVDEVTAKRCEVAWANLDRVASPAADVMSGLTRGSRERSSKQ</sequence>
<organism evidence="1 2">
    <name type="scientific">Rhodococcus globerulus</name>
    <dbReference type="NCBI Taxonomy" id="33008"/>
    <lineage>
        <taxon>Bacteria</taxon>
        <taxon>Bacillati</taxon>
        <taxon>Actinomycetota</taxon>
        <taxon>Actinomycetes</taxon>
        <taxon>Mycobacteriales</taxon>
        <taxon>Nocardiaceae</taxon>
        <taxon>Rhodococcus</taxon>
    </lineage>
</organism>
<keyword evidence="2" id="KW-1185">Reference proteome</keyword>
<name>A0ABU4C5J9_RHOGO</name>
<dbReference type="RefSeq" id="WP_317546331.1">
    <property type="nucleotide sequence ID" value="NZ_JAWLKB010000068.1"/>
</dbReference>
<protein>
    <submittedName>
        <fullName evidence="1">Uncharacterized protein</fullName>
    </submittedName>
</protein>
<dbReference type="EMBL" id="JAWLKB010000068">
    <property type="protein sequence ID" value="MDV6271695.1"/>
    <property type="molecule type" value="Genomic_DNA"/>
</dbReference>
<proteinExistence type="predicted"/>
<reference evidence="1 2" key="1">
    <citation type="submission" date="2023-10" db="EMBL/GenBank/DDBJ databases">
        <title>Development of a sustainable strategy for remediation of hydrocarbon-contaminated territories based on the waste exchange concept.</title>
        <authorList>
            <person name="Krivoruchko A."/>
        </authorList>
    </citation>
    <scope>NUCLEOTIDE SEQUENCE [LARGE SCALE GENOMIC DNA]</scope>
    <source>
        <strain evidence="1 2">IEGM 1203</strain>
    </source>
</reference>
<dbReference type="Proteomes" id="UP001185927">
    <property type="component" value="Unassembled WGS sequence"/>
</dbReference>
<accession>A0ABU4C5J9</accession>
<evidence type="ECO:0000313" key="2">
    <source>
        <dbReference type="Proteomes" id="UP001185927"/>
    </source>
</evidence>
<comment type="caution">
    <text evidence="1">The sequence shown here is derived from an EMBL/GenBank/DDBJ whole genome shotgun (WGS) entry which is preliminary data.</text>
</comment>
<gene>
    <name evidence="1" type="ORF">R3Q16_34465</name>
</gene>
<evidence type="ECO:0000313" key="1">
    <source>
        <dbReference type="EMBL" id="MDV6271695.1"/>
    </source>
</evidence>